<evidence type="ECO:0000313" key="2">
    <source>
        <dbReference type="Proteomes" id="UP000018747"/>
    </source>
</evidence>
<dbReference type="EMBL" id="AHMT02000052">
    <property type="protein sequence ID" value="EQA61128.1"/>
    <property type="molecule type" value="Genomic_DNA"/>
</dbReference>
<dbReference type="InterPro" id="IPR010921">
    <property type="entry name" value="Trp_repressor/repl_initiator"/>
</dbReference>
<evidence type="ECO:0008006" key="3">
    <source>
        <dbReference type="Google" id="ProtNLM"/>
    </source>
</evidence>
<gene>
    <name evidence="1" type="ORF">LEP1GSC062_1242</name>
</gene>
<dbReference type="InterPro" id="IPR036388">
    <property type="entry name" value="WH-like_DNA-bd_sf"/>
</dbReference>
<reference evidence="1" key="1">
    <citation type="submission" date="2013-05" db="EMBL/GenBank/DDBJ databases">
        <authorList>
            <person name="Harkins D.M."/>
            <person name="Durkin A.S."/>
            <person name="Brinkac L.M."/>
            <person name="Haft D.H."/>
            <person name="Selengut J.D."/>
            <person name="Sanka R."/>
            <person name="DePew J."/>
            <person name="Purushe J."/>
            <person name="Hartskeerl R.A."/>
            <person name="Ahmed A."/>
            <person name="van der Linden H."/>
            <person name="Goris M.G.A."/>
            <person name="Vinetz J.M."/>
            <person name="Sutton G.G."/>
            <person name="Nierman W.C."/>
            <person name="Fouts D.E."/>
        </authorList>
    </citation>
    <scope>NUCLEOTIDE SEQUENCE [LARGE SCALE GENOMIC DNA]</scope>
    <source>
        <strain evidence="1">L 60</strain>
    </source>
</reference>
<dbReference type="AlphaFoldDB" id="V6IAX1"/>
<keyword evidence="2" id="KW-1185">Reference proteome</keyword>
<dbReference type="SUPFAM" id="SSF48295">
    <property type="entry name" value="TrpR-like"/>
    <property type="match status" value="1"/>
</dbReference>
<evidence type="ECO:0000313" key="1">
    <source>
        <dbReference type="EMBL" id="EQA61128.1"/>
    </source>
</evidence>
<proteinExistence type="predicted"/>
<protein>
    <recommendedName>
        <fullName evidence="3">Transposase domain protein</fullName>
    </recommendedName>
</protein>
<organism evidence="1 2">
    <name type="scientific">Leptospira alexanderi serovar Manhao 3 str. L 60</name>
    <dbReference type="NCBI Taxonomy" id="1049759"/>
    <lineage>
        <taxon>Bacteria</taxon>
        <taxon>Pseudomonadati</taxon>
        <taxon>Spirochaetota</taxon>
        <taxon>Spirochaetia</taxon>
        <taxon>Leptospirales</taxon>
        <taxon>Leptospiraceae</taxon>
        <taxon>Leptospira</taxon>
    </lineage>
</organism>
<comment type="caution">
    <text evidence="1">The sequence shown here is derived from an EMBL/GenBank/DDBJ whole genome shotgun (WGS) entry which is preliminary data.</text>
</comment>
<dbReference type="Proteomes" id="UP000018747">
    <property type="component" value="Unassembled WGS sequence"/>
</dbReference>
<name>V6IAX1_9LEPT</name>
<accession>V6IAX1</accession>
<feature type="non-terminal residue" evidence="1">
    <location>
        <position position="33"/>
    </location>
</feature>
<sequence length="33" mass="4002">MTTIRRYSEAFKMKVIKEIESGKYNQNQAMKNY</sequence>
<dbReference type="Gene3D" id="1.10.10.10">
    <property type="entry name" value="Winged helix-like DNA-binding domain superfamily/Winged helix DNA-binding domain"/>
    <property type="match status" value="1"/>
</dbReference>
<dbReference type="GO" id="GO:0043565">
    <property type="term" value="F:sequence-specific DNA binding"/>
    <property type="evidence" value="ECO:0007669"/>
    <property type="project" value="InterPro"/>
</dbReference>